<dbReference type="InterPro" id="IPR013083">
    <property type="entry name" value="Znf_RING/FYVE/PHD"/>
</dbReference>
<dbReference type="EMBL" id="JASWJB010000151">
    <property type="protein sequence ID" value="KAK2594882.1"/>
    <property type="molecule type" value="Genomic_DNA"/>
</dbReference>
<keyword evidence="8" id="KW-1185">Reference proteome</keyword>
<proteinExistence type="predicted"/>
<dbReference type="InterPro" id="IPR001841">
    <property type="entry name" value="Znf_RING"/>
</dbReference>
<feature type="domain" description="RING-type" evidence="6">
    <location>
        <begin position="161"/>
        <end position="203"/>
    </location>
</feature>
<name>A0AAJ0FSG2_9HYPO</name>
<dbReference type="PROSITE" id="PS50089">
    <property type="entry name" value="ZF_RING_2"/>
    <property type="match status" value="1"/>
</dbReference>
<keyword evidence="2 4" id="KW-0863">Zinc-finger</keyword>
<accession>A0AAJ0FSG2</accession>
<dbReference type="GO" id="GO:0008270">
    <property type="term" value="F:zinc ion binding"/>
    <property type="evidence" value="ECO:0007669"/>
    <property type="project" value="UniProtKB-KW"/>
</dbReference>
<comment type="caution">
    <text evidence="7">The sequence shown here is derived from an EMBL/GenBank/DDBJ whole genome shotgun (WGS) entry which is preliminary data.</text>
</comment>
<evidence type="ECO:0000256" key="3">
    <source>
        <dbReference type="ARBA" id="ARBA00022833"/>
    </source>
</evidence>
<dbReference type="Gene3D" id="3.30.40.10">
    <property type="entry name" value="Zinc/RING finger domain, C3HC4 (zinc finger)"/>
    <property type="match status" value="1"/>
</dbReference>
<evidence type="ECO:0000313" key="7">
    <source>
        <dbReference type="EMBL" id="KAK2594882.1"/>
    </source>
</evidence>
<dbReference type="InterPro" id="IPR027370">
    <property type="entry name" value="Znf-RING_euk"/>
</dbReference>
<keyword evidence="1" id="KW-0479">Metal-binding</keyword>
<evidence type="ECO:0000256" key="5">
    <source>
        <dbReference type="SAM" id="MobiDB-lite"/>
    </source>
</evidence>
<evidence type="ECO:0000313" key="8">
    <source>
        <dbReference type="Proteomes" id="UP001251528"/>
    </source>
</evidence>
<dbReference type="SUPFAM" id="SSF57850">
    <property type="entry name" value="RING/U-box"/>
    <property type="match status" value="1"/>
</dbReference>
<feature type="compositionally biased region" description="Polar residues" evidence="5">
    <location>
        <begin position="91"/>
        <end position="115"/>
    </location>
</feature>
<feature type="region of interest" description="Disordered" evidence="5">
    <location>
        <begin position="27"/>
        <end position="157"/>
    </location>
</feature>
<dbReference type="Proteomes" id="UP001251528">
    <property type="component" value="Unassembled WGS sequence"/>
</dbReference>
<organism evidence="7 8">
    <name type="scientific">Conoideocrella luteorostrata</name>
    <dbReference type="NCBI Taxonomy" id="1105319"/>
    <lineage>
        <taxon>Eukaryota</taxon>
        <taxon>Fungi</taxon>
        <taxon>Dikarya</taxon>
        <taxon>Ascomycota</taxon>
        <taxon>Pezizomycotina</taxon>
        <taxon>Sordariomycetes</taxon>
        <taxon>Hypocreomycetidae</taxon>
        <taxon>Hypocreales</taxon>
        <taxon>Clavicipitaceae</taxon>
        <taxon>Conoideocrella</taxon>
    </lineage>
</organism>
<sequence length="343" mass="39505">MGRAKDRIKRLSNKFGRHFFQRTFLNRHAASADSQTPAPNREPVEEEEARSGSSTERFSQASTICATPPRPRLRLVISDSTVRVSRDRDSQVTLTPRTRTPEATTKSEQQNIENTRSLRHRTPEDHPDAITPAPPARLDSETSEASTAVSDLDSEGRPSSCLICGRLFANIDEKRAYLPCGHSFNHDCLFRWISSPSSTGRCPHVDCITTRHVCEHWVMPSDSPPDEVFSNSSVAVLPWKYEFCTSRKAMQSVRIVDYTTRRTRRLHYLLMTRPTILFMLTVRPRLRYFYILHKIAQKNLDKGQKIWWMTRWNTFGNTRQRWSLRRVIRGSQGDADSAADERK</sequence>
<dbReference type="AlphaFoldDB" id="A0AAJ0FSG2"/>
<evidence type="ECO:0000256" key="2">
    <source>
        <dbReference type="ARBA" id="ARBA00022771"/>
    </source>
</evidence>
<reference evidence="7" key="1">
    <citation type="submission" date="2023-06" db="EMBL/GenBank/DDBJ databases">
        <title>Conoideocrella luteorostrata (Hypocreales: Clavicipitaceae), a potential biocontrol fungus for elongate hemlock scale in United States Christmas tree production areas.</title>
        <authorList>
            <person name="Barrett H."/>
            <person name="Lovett B."/>
            <person name="Macias A.M."/>
            <person name="Stajich J.E."/>
            <person name="Kasson M.T."/>
        </authorList>
    </citation>
    <scope>NUCLEOTIDE SEQUENCE</scope>
    <source>
        <strain evidence="7">ARSEF 14590</strain>
    </source>
</reference>
<protein>
    <recommendedName>
        <fullName evidence="6">RING-type domain-containing protein</fullName>
    </recommendedName>
</protein>
<evidence type="ECO:0000259" key="6">
    <source>
        <dbReference type="PROSITE" id="PS50089"/>
    </source>
</evidence>
<keyword evidence="3" id="KW-0862">Zinc</keyword>
<evidence type="ECO:0000256" key="4">
    <source>
        <dbReference type="PROSITE-ProRule" id="PRU00175"/>
    </source>
</evidence>
<gene>
    <name evidence="7" type="ORF">QQS21_007381</name>
</gene>
<dbReference type="Pfam" id="PF13445">
    <property type="entry name" value="zf-RING_UBOX"/>
    <property type="match status" value="1"/>
</dbReference>
<feature type="compositionally biased region" description="Polar residues" evidence="5">
    <location>
        <begin position="51"/>
        <end position="65"/>
    </location>
</feature>
<evidence type="ECO:0000256" key="1">
    <source>
        <dbReference type="ARBA" id="ARBA00022723"/>
    </source>
</evidence>